<proteinExistence type="predicted"/>
<name>A0ACB5RG17_9CLOT</name>
<dbReference type="EMBL" id="BROD01000001">
    <property type="protein sequence ID" value="GKX68040.1"/>
    <property type="molecule type" value="Genomic_DNA"/>
</dbReference>
<keyword evidence="2" id="KW-1185">Reference proteome</keyword>
<protein>
    <submittedName>
        <fullName evidence="1">FHA domain-containing protein</fullName>
    </submittedName>
</protein>
<accession>A0ACB5RG17</accession>
<evidence type="ECO:0000313" key="2">
    <source>
        <dbReference type="Proteomes" id="UP001058074"/>
    </source>
</evidence>
<evidence type="ECO:0000313" key="1">
    <source>
        <dbReference type="EMBL" id="GKX68040.1"/>
    </source>
</evidence>
<gene>
    <name evidence="1" type="ORF">rsdtw13_32980</name>
</gene>
<comment type="caution">
    <text evidence="1">The sequence shown here is derived from an EMBL/GenBank/DDBJ whole genome shotgun (WGS) entry which is preliminary data.</text>
</comment>
<dbReference type="Proteomes" id="UP001058074">
    <property type="component" value="Unassembled WGS sequence"/>
</dbReference>
<reference evidence="1" key="1">
    <citation type="journal article" date="2025" name="Int. J. Syst. Evol. Microbiol.">
        <title>Inconstantimicrobium mannanitabidum sp. nov., a novel member of the family Clostridiaceae isolated from anoxic soil under the treatment of reductive soil disinfestation.</title>
        <authorList>
            <person name="Ueki A."/>
            <person name="Tonouchi A."/>
            <person name="Honma S."/>
            <person name="Kaku N."/>
            <person name="Ueki K."/>
        </authorList>
    </citation>
    <scope>NUCLEOTIDE SEQUENCE</scope>
    <source>
        <strain evidence="1">TW13</strain>
    </source>
</reference>
<organism evidence="1 2">
    <name type="scientific">Inconstantimicrobium mannanitabidum</name>
    <dbReference type="NCBI Taxonomy" id="1604901"/>
    <lineage>
        <taxon>Bacteria</taxon>
        <taxon>Bacillati</taxon>
        <taxon>Bacillota</taxon>
        <taxon>Clostridia</taxon>
        <taxon>Eubacteriales</taxon>
        <taxon>Clostridiaceae</taxon>
        <taxon>Inconstantimicrobium</taxon>
    </lineage>
</organism>
<sequence>MSFSKLINFVFGIIFVVILYFIITYALKIMYKDVKGSKKGKRRQIRQAHGLEVIKSSSNENLKQGSIIPVRETISFGRKEDNSIVLNDEFISGYHAKLYTRNNVFFIEDVGSTNGTFVNGSKIEGRTKLNINDEIRLGNIVLKVID</sequence>